<dbReference type="InterPro" id="IPR016181">
    <property type="entry name" value="Acyl_CoA_acyltransferase"/>
</dbReference>
<evidence type="ECO:0000259" key="3">
    <source>
        <dbReference type="PROSITE" id="PS51186"/>
    </source>
</evidence>
<organism evidence="4 5">
    <name type="scientific">Asanoa iriomotensis</name>
    <dbReference type="NCBI Taxonomy" id="234613"/>
    <lineage>
        <taxon>Bacteria</taxon>
        <taxon>Bacillati</taxon>
        <taxon>Actinomycetota</taxon>
        <taxon>Actinomycetes</taxon>
        <taxon>Micromonosporales</taxon>
        <taxon>Micromonosporaceae</taxon>
        <taxon>Asanoa</taxon>
    </lineage>
</organism>
<evidence type="ECO:0000256" key="1">
    <source>
        <dbReference type="ARBA" id="ARBA00022679"/>
    </source>
</evidence>
<reference evidence="4 5" key="1">
    <citation type="submission" date="2021-01" db="EMBL/GenBank/DDBJ databases">
        <title>Whole genome shotgun sequence of Asanoa iriomotensis NBRC 100142.</title>
        <authorList>
            <person name="Komaki H."/>
            <person name="Tamura T."/>
        </authorList>
    </citation>
    <scope>NUCLEOTIDE SEQUENCE [LARGE SCALE GENOMIC DNA]</scope>
    <source>
        <strain evidence="4 5">NBRC 100142</strain>
    </source>
</reference>
<evidence type="ECO:0000313" key="4">
    <source>
        <dbReference type="EMBL" id="GIF56035.1"/>
    </source>
</evidence>
<sequence length="143" mass="15606">MADLRFAAPVDDTTLDLWRSIHNTILPPFPLSLSDVRERAGRHVLEIAYDGEVAVGNSTVRPPDADGVSVVIARVLPEHRGHGFGTLIHARALAAARSLGPAAIETVVLLTNADGLRFASRHGYDEVERYTVHGAQEVRLRLR</sequence>
<gene>
    <name evidence="4" type="ORF">Air01nite_21300</name>
</gene>
<accession>A0ABQ4C173</accession>
<dbReference type="Gene3D" id="3.40.630.30">
    <property type="match status" value="1"/>
</dbReference>
<dbReference type="PANTHER" id="PTHR43877">
    <property type="entry name" value="AMINOALKYLPHOSPHONATE N-ACETYLTRANSFERASE-RELATED-RELATED"/>
    <property type="match status" value="1"/>
</dbReference>
<dbReference type="SUPFAM" id="SSF55729">
    <property type="entry name" value="Acyl-CoA N-acyltransferases (Nat)"/>
    <property type="match status" value="1"/>
</dbReference>
<keyword evidence="1" id="KW-0808">Transferase</keyword>
<name>A0ABQ4C173_9ACTN</name>
<keyword evidence="2" id="KW-0012">Acyltransferase</keyword>
<dbReference type="EMBL" id="BONC01000011">
    <property type="protein sequence ID" value="GIF56035.1"/>
    <property type="molecule type" value="Genomic_DNA"/>
</dbReference>
<proteinExistence type="predicted"/>
<protein>
    <recommendedName>
        <fullName evidence="3">N-acetyltransferase domain-containing protein</fullName>
    </recommendedName>
</protein>
<dbReference type="InterPro" id="IPR000182">
    <property type="entry name" value="GNAT_dom"/>
</dbReference>
<dbReference type="Proteomes" id="UP000624325">
    <property type="component" value="Unassembled WGS sequence"/>
</dbReference>
<dbReference type="PANTHER" id="PTHR43877:SF2">
    <property type="entry name" value="AMINOALKYLPHOSPHONATE N-ACETYLTRANSFERASE-RELATED"/>
    <property type="match status" value="1"/>
</dbReference>
<evidence type="ECO:0000256" key="2">
    <source>
        <dbReference type="ARBA" id="ARBA00023315"/>
    </source>
</evidence>
<feature type="domain" description="N-acetyltransferase" evidence="3">
    <location>
        <begin position="2"/>
        <end position="143"/>
    </location>
</feature>
<evidence type="ECO:0000313" key="5">
    <source>
        <dbReference type="Proteomes" id="UP000624325"/>
    </source>
</evidence>
<dbReference type="Pfam" id="PF00583">
    <property type="entry name" value="Acetyltransf_1"/>
    <property type="match status" value="1"/>
</dbReference>
<keyword evidence="5" id="KW-1185">Reference proteome</keyword>
<dbReference type="InterPro" id="IPR050832">
    <property type="entry name" value="Bact_Acetyltransf"/>
</dbReference>
<comment type="caution">
    <text evidence="4">The sequence shown here is derived from an EMBL/GenBank/DDBJ whole genome shotgun (WGS) entry which is preliminary data.</text>
</comment>
<dbReference type="RefSeq" id="WP_203701827.1">
    <property type="nucleotide sequence ID" value="NZ_BAAALU010000008.1"/>
</dbReference>
<dbReference type="PROSITE" id="PS51186">
    <property type="entry name" value="GNAT"/>
    <property type="match status" value="1"/>
</dbReference>